<evidence type="ECO:0000256" key="1">
    <source>
        <dbReference type="SAM" id="MobiDB-lite"/>
    </source>
</evidence>
<gene>
    <name evidence="2" type="ORF">GGX14DRAFT_397034</name>
</gene>
<evidence type="ECO:0000313" key="3">
    <source>
        <dbReference type="Proteomes" id="UP001219525"/>
    </source>
</evidence>
<proteinExistence type="predicted"/>
<accession>A0AAD6VDH4</accession>
<feature type="region of interest" description="Disordered" evidence="1">
    <location>
        <begin position="1"/>
        <end position="23"/>
    </location>
</feature>
<sequence>MCEPHAKGRAKGDGGNPRQCVGGARIGPRPSIVCDVHGCRTGLVCTDHGHQQTSGADANGGTPRAADTAQPQILPGCGACIQKCEQCAKGTQGPVEAMRGCYVRAWCLRTTAINIQADAAKFKLMCARLAPARTRAGTDTARMQMLPGCGPRAQKCAQYAKGAQGPAEAMGGRFRITAINIECGKD</sequence>
<dbReference type="AlphaFoldDB" id="A0AAD6VDH4"/>
<reference evidence="2" key="1">
    <citation type="submission" date="2023-03" db="EMBL/GenBank/DDBJ databases">
        <title>Massive genome expansion in bonnet fungi (Mycena s.s.) driven by repeated elements and novel gene families across ecological guilds.</title>
        <authorList>
            <consortium name="Lawrence Berkeley National Laboratory"/>
            <person name="Harder C.B."/>
            <person name="Miyauchi S."/>
            <person name="Viragh M."/>
            <person name="Kuo A."/>
            <person name="Thoen E."/>
            <person name="Andreopoulos B."/>
            <person name="Lu D."/>
            <person name="Skrede I."/>
            <person name="Drula E."/>
            <person name="Henrissat B."/>
            <person name="Morin E."/>
            <person name="Kohler A."/>
            <person name="Barry K."/>
            <person name="LaButti K."/>
            <person name="Morin E."/>
            <person name="Salamov A."/>
            <person name="Lipzen A."/>
            <person name="Mereny Z."/>
            <person name="Hegedus B."/>
            <person name="Baldrian P."/>
            <person name="Stursova M."/>
            <person name="Weitz H."/>
            <person name="Taylor A."/>
            <person name="Grigoriev I.V."/>
            <person name="Nagy L.G."/>
            <person name="Martin F."/>
            <person name="Kauserud H."/>
        </authorList>
    </citation>
    <scope>NUCLEOTIDE SEQUENCE</scope>
    <source>
        <strain evidence="2">9144</strain>
    </source>
</reference>
<keyword evidence="3" id="KW-1185">Reference proteome</keyword>
<dbReference type="EMBL" id="JARJCW010000039">
    <property type="protein sequence ID" value="KAJ7206651.1"/>
    <property type="molecule type" value="Genomic_DNA"/>
</dbReference>
<comment type="caution">
    <text evidence="2">The sequence shown here is derived from an EMBL/GenBank/DDBJ whole genome shotgun (WGS) entry which is preliminary data.</text>
</comment>
<dbReference type="Proteomes" id="UP001219525">
    <property type="component" value="Unassembled WGS sequence"/>
</dbReference>
<protein>
    <submittedName>
        <fullName evidence="2">Uncharacterized protein</fullName>
    </submittedName>
</protein>
<organism evidence="2 3">
    <name type="scientific">Mycena pura</name>
    <dbReference type="NCBI Taxonomy" id="153505"/>
    <lineage>
        <taxon>Eukaryota</taxon>
        <taxon>Fungi</taxon>
        <taxon>Dikarya</taxon>
        <taxon>Basidiomycota</taxon>
        <taxon>Agaricomycotina</taxon>
        <taxon>Agaricomycetes</taxon>
        <taxon>Agaricomycetidae</taxon>
        <taxon>Agaricales</taxon>
        <taxon>Marasmiineae</taxon>
        <taxon>Mycenaceae</taxon>
        <taxon>Mycena</taxon>
    </lineage>
</organism>
<feature type="compositionally biased region" description="Basic and acidic residues" evidence="1">
    <location>
        <begin position="1"/>
        <end position="12"/>
    </location>
</feature>
<evidence type="ECO:0000313" key="2">
    <source>
        <dbReference type="EMBL" id="KAJ7206651.1"/>
    </source>
</evidence>
<name>A0AAD6VDH4_9AGAR</name>